<comment type="caution">
    <text evidence="1">The sequence shown here is derived from an EMBL/GenBank/DDBJ whole genome shotgun (WGS) entry which is preliminary data.</text>
</comment>
<dbReference type="PROSITE" id="PS51257">
    <property type="entry name" value="PROKAR_LIPOPROTEIN"/>
    <property type="match status" value="1"/>
</dbReference>
<dbReference type="AlphaFoldDB" id="A0A1S2VNB7"/>
<reference evidence="1 2" key="1">
    <citation type="submission" date="2016-10" db="EMBL/GenBank/DDBJ databases">
        <title>Arsenicibacter rosenii gen. nov., sp. nov., an efficient arsenic-methylating bacterium isolated from an arsenic-contaminated paddy soil.</title>
        <authorList>
            <person name="Huang K."/>
        </authorList>
    </citation>
    <scope>NUCLEOTIDE SEQUENCE [LARGE SCALE GENOMIC DNA]</scope>
    <source>
        <strain evidence="1 2">SM-1</strain>
    </source>
</reference>
<dbReference type="EMBL" id="MORL01000002">
    <property type="protein sequence ID" value="OIN60244.1"/>
    <property type="molecule type" value="Genomic_DNA"/>
</dbReference>
<dbReference type="Proteomes" id="UP000181790">
    <property type="component" value="Unassembled WGS sequence"/>
</dbReference>
<accession>A0A1S2VNB7</accession>
<dbReference type="OrthoDB" id="983020at2"/>
<evidence type="ECO:0000313" key="1">
    <source>
        <dbReference type="EMBL" id="OIN60244.1"/>
    </source>
</evidence>
<name>A0A1S2VNB7_9BACT</name>
<evidence type="ECO:0000313" key="2">
    <source>
        <dbReference type="Proteomes" id="UP000181790"/>
    </source>
</evidence>
<protein>
    <submittedName>
        <fullName evidence="1">Uncharacterized protein</fullName>
    </submittedName>
</protein>
<sequence>MNKKLLVYCLTAIFFSAACIIKPERKFVGAPVVQYLNAQGQLYGLRIKTGFGFVDEAGKIWVVPDGVIIDSTSLPEQARTLAGSPYTADYRNAFIVHAYHCKHKQEKWLAIHRMFFEACLTTGVDEPTAKMMYAALYAYAPRWEANFIVDYEAGVHKRIITSFETTYPDTTFETDCQWIRNTNPSLDAIDARLKGSLTFTQIRKAPR</sequence>
<gene>
    <name evidence="1" type="ORF">BLX24_05260</name>
</gene>
<dbReference type="InterPro" id="IPR010767">
    <property type="entry name" value="Phage_CGC-2007_Cje0229"/>
</dbReference>
<proteinExistence type="predicted"/>
<dbReference type="RefSeq" id="WP_071502040.1">
    <property type="nucleotide sequence ID" value="NZ_MORL01000002.1"/>
</dbReference>
<organism evidence="1 2">
    <name type="scientific">Arsenicibacter rosenii</name>
    <dbReference type="NCBI Taxonomy" id="1750698"/>
    <lineage>
        <taxon>Bacteria</taxon>
        <taxon>Pseudomonadati</taxon>
        <taxon>Bacteroidota</taxon>
        <taxon>Cytophagia</taxon>
        <taxon>Cytophagales</taxon>
        <taxon>Spirosomataceae</taxon>
        <taxon>Arsenicibacter</taxon>
    </lineage>
</organism>
<keyword evidence="2" id="KW-1185">Reference proteome</keyword>
<dbReference type="Pfam" id="PF07087">
    <property type="entry name" value="DUF1353"/>
    <property type="match status" value="1"/>
</dbReference>